<dbReference type="Proteomes" id="UP000234681">
    <property type="component" value="Chromosome 4"/>
</dbReference>
<dbReference type="Gene3D" id="3.30.230.10">
    <property type="match status" value="1"/>
</dbReference>
<evidence type="ECO:0000259" key="1">
    <source>
        <dbReference type="Pfam" id="PF03719"/>
    </source>
</evidence>
<dbReference type="GO" id="GO:0005840">
    <property type="term" value="C:ribosome"/>
    <property type="evidence" value="ECO:0007669"/>
    <property type="project" value="InterPro"/>
</dbReference>
<dbReference type="AlphaFoldDB" id="A6IE69"/>
<dbReference type="GO" id="GO:0003735">
    <property type="term" value="F:structural constituent of ribosome"/>
    <property type="evidence" value="ECO:0007669"/>
    <property type="project" value="InterPro"/>
</dbReference>
<dbReference type="InterPro" id="IPR014721">
    <property type="entry name" value="Ribsml_uS5_D2-typ_fold_subgr"/>
</dbReference>
<feature type="domain" description="Small ribosomal subunit protein uS5 C-terminal" evidence="1">
    <location>
        <begin position="2"/>
        <end position="39"/>
    </location>
</feature>
<accession>A6IE69</accession>
<proteinExistence type="predicted"/>
<gene>
    <name evidence="2" type="ORF">rCG_27889</name>
</gene>
<sequence>MMTGIDDCYISGKGCMTTLGNFAKASYDVISNIYSYLTIFTRSPYQKFTDHLVKTHTSISVHRTQAP</sequence>
<dbReference type="EMBL" id="CH473959">
    <property type="protein sequence ID" value="EDM15156.1"/>
    <property type="molecule type" value="Genomic_DNA"/>
</dbReference>
<feature type="non-terminal residue" evidence="2">
    <location>
        <position position="67"/>
    </location>
</feature>
<evidence type="ECO:0000313" key="3">
    <source>
        <dbReference type="Proteomes" id="UP000234681"/>
    </source>
</evidence>
<reference evidence="3" key="1">
    <citation type="submission" date="2005-09" db="EMBL/GenBank/DDBJ databases">
        <authorList>
            <person name="Mural R.J."/>
            <person name="Li P.W."/>
            <person name="Adams M.D."/>
            <person name="Amanatides P.G."/>
            <person name="Baden-Tillson H."/>
            <person name="Barnstead M."/>
            <person name="Chin S.H."/>
            <person name="Dew I."/>
            <person name="Evans C.A."/>
            <person name="Ferriera S."/>
            <person name="Flanigan M."/>
            <person name="Fosler C."/>
            <person name="Glodek A."/>
            <person name="Gu Z."/>
            <person name="Holt R.A."/>
            <person name="Jennings D."/>
            <person name="Kraft C.L."/>
            <person name="Lu F."/>
            <person name="Nguyen T."/>
            <person name="Nusskern D.R."/>
            <person name="Pfannkoch C.M."/>
            <person name="Sitter C."/>
            <person name="Sutton G.G."/>
            <person name="Venter J.C."/>
            <person name="Wang Z."/>
            <person name="Woodage T."/>
            <person name="Zheng X.H."/>
            <person name="Zhong F."/>
        </authorList>
    </citation>
    <scope>NUCLEOTIDE SEQUENCE [LARGE SCALE GENOMIC DNA]</scope>
    <source>
        <strain>BN</strain>
        <strain evidence="3">Sprague-Dawley</strain>
    </source>
</reference>
<dbReference type="Pfam" id="PF03719">
    <property type="entry name" value="Ribosomal_S5_C"/>
    <property type="match status" value="1"/>
</dbReference>
<dbReference type="GO" id="GO:0006412">
    <property type="term" value="P:translation"/>
    <property type="evidence" value="ECO:0007669"/>
    <property type="project" value="InterPro"/>
</dbReference>
<organism evidence="2 3">
    <name type="scientific">Rattus norvegicus</name>
    <name type="common">Rat</name>
    <dbReference type="NCBI Taxonomy" id="10116"/>
    <lineage>
        <taxon>Eukaryota</taxon>
        <taxon>Metazoa</taxon>
        <taxon>Chordata</taxon>
        <taxon>Craniata</taxon>
        <taxon>Vertebrata</taxon>
        <taxon>Euteleostomi</taxon>
        <taxon>Mammalia</taxon>
        <taxon>Eutheria</taxon>
        <taxon>Euarchontoglires</taxon>
        <taxon>Glires</taxon>
        <taxon>Rodentia</taxon>
        <taxon>Myomorpha</taxon>
        <taxon>Muroidea</taxon>
        <taxon>Muridae</taxon>
        <taxon>Murinae</taxon>
        <taxon>Rattus</taxon>
    </lineage>
</organism>
<name>A6IE69_RAT</name>
<dbReference type="InterPro" id="IPR005324">
    <property type="entry name" value="Ribosomal_uS5_C"/>
</dbReference>
<evidence type="ECO:0000313" key="2">
    <source>
        <dbReference type="EMBL" id="EDM15156.1"/>
    </source>
</evidence>
<protein>
    <submittedName>
        <fullName evidence="2">RCG27889</fullName>
    </submittedName>
</protein>